<evidence type="ECO:0000256" key="1">
    <source>
        <dbReference type="ARBA" id="ARBA00008007"/>
    </source>
</evidence>
<dbReference type="AlphaFoldDB" id="H0E4I8"/>
<protein>
    <submittedName>
        <fullName evidence="3">Phosphoribosyltransferase domain protein YhgH</fullName>
    </submittedName>
</protein>
<evidence type="ECO:0000259" key="2">
    <source>
        <dbReference type="Pfam" id="PF00156"/>
    </source>
</evidence>
<dbReference type="InterPro" id="IPR000836">
    <property type="entry name" value="PRTase_dom"/>
</dbReference>
<dbReference type="EMBL" id="AGUD01000107">
    <property type="protein sequence ID" value="EHN11394.1"/>
    <property type="molecule type" value="Genomic_DNA"/>
</dbReference>
<keyword evidence="4" id="KW-1185">Reference proteome</keyword>
<evidence type="ECO:0000313" key="3">
    <source>
        <dbReference type="EMBL" id="EHN11394.1"/>
    </source>
</evidence>
<feature type="domain" description="Phosphoribosyltransferase" evidence="2">
    <location>
        <begin position="70"/>
        <end position="105"/>
    </location>
</feature>
<comment type="similarity">
    <text evidence="1">Belongs to the ComF/GntX family.</text>
</comment>
<keyword evidence="3" id="KW-0808">Transferase</keyword>
<keyword evidence="3" id="KW-0328">Glycosyltransferase</keyword>
<evidence type="ECO:0000313" key="4">
    <source>
        <dbReference type="Proteomes" id="UP000005143"/>
    </source>
</evidence>
<proteinExistence type="inferred from homology"/>
<dbReference type="Pfam" id="PF00156">
    <property type="entry name" value="Pribosyltran"/>
    <property type="match status" value="1"/>
</dbReference>
<dbReference type="GO" id="GO:0016757">
    <property type="term" value="F:glycosyltransferase activity"/>
    <property type="evidence" value="ECO:0007669"/>
    <property type="project" value="UniProtKB-KW"/>
</dbReference>
<reference evidence="3 4" key="1">
    <citation type="journal article" date="2013" name="Biodegradation">
        <title>Quantitative proteomic analysis of ibuprofen-degrading Patulibacter sp. strain I11.</title>
        <authorList>
            <person name="Almeida B."/>
            <person name="Kjeldal H."/>
            <person name="Lolas I."/>
            <person name="Knudsen A.D."/>
            <person name="Carvalho G."/>
            <person name="Nielsen K.L."/>
            <person name="Barreto Crespo M.T."/>
            <person name="Stensballe A."/>
            <person name="Nielsen J.L."/>
        </authorList>
    </citation>
    <scope>NUCLEOTIDE SEQUENCE [LARGE SCALE GENOMIC DNA]</scope>
    <source>
        <strain evidence="3 4">I11</strain>
    </source>
</reference>
<name>H0E4I8_9ACTN</name>
<accession>H0E4I8</accession>
<gene>
    <name evidence="3" type="ORF">PAI11_17190</name>
</gene>
<dbReference type="Gene3D" id="3.40.50.2020">
    <property type="match status" value="1"/>
</dbReference>
<sequence>MVPVPADPARRRRRGVDHARLIAQAVASGLGLPERALLERDRDPLAQHQRDRAQRAALALPRVSGRVPSLVLLVDDVHTTGATLRAAATALRAAGAERVVAVTALRTLR</sequence>
<dbReference type="Proteomes" id="UP000005143">
    <property type="component" value="Unassembled WGS sequence"/>
</dbReference>
<organism evidence="3 4">
    <name type="scientific">Patulibacter medicamentivorans</name>
    <dbReference type="NCBI Taxonomy" id="1097667"/>
    <lineage>
        <taxon>Bacteria</taxon>
        <taxon>Bacillati</taxon>
        <taxon>Actinomycetota</taxon>
        <taxon>Thermoleophilia</taxon>
        <taxon>Solirubrobacterales</taxon>
        <taxon>Patulibacteraceae</taxon>
        <taxon>Patulibacter</taxon>
    </lineage>
</organism>
<dbReference type="InterPro" id="IPR051910">
    <property type="entry name" value="ComF/GntX_DNA_util-trans"/>
</dbReference>
<dbReference type="PANTHER" id="PTHR47505:SF1">
    <property type="entry name" value="DNA UTILIZATION PROTEIN YHGH"/>
    <property type="match status" value="1"/>
</dbReference>
<dbReference type="InterPro" id="IPR029057">
    <property type="entry name" value="PRTase-like"/>
</dbReference>
<dbReference type="PANTHER" id="PTHR47505">
    <property type="entry name" value="DNA UTILIZATION PROTEIN YHGH"/>
    <property type="match status" value="1"/>
</dbReference>
<dbReference type="SUPFAM" id="SSF53271">
    <property type="entry name" value="PRTase-like"/>
    <property type="match status" value="1"/>
</dbReference>
<comment type="caution">
    <text evidence="3">The sequence shown here is derived from an EMBL/GenBank/DDBJ whole genome shotgun (WGS) entry which is preliminary data.</text>
</comment>